<accession>A0ABN2BN73</accession>
<reference evidence="1 2" key="1">
    <citation type="journal article" date="2019" name="Int. J. Syst. Evol. Microbiol.">
        <title>The Global Catalogue of Microorganisms (GCM) 10K type strain sequencing project: providing services to taxonomists for standard genome sequencing and annotation.</title>
        <authorList>
            <consortium name="The Broad Institute Genomics Platform"/>
            <consortium name="The Broad Institute Genome Sequencing Center for Infectious Disease"/>
            <person name="Wu L."/>
            <person name="Ma J."/>
        </authorList>
    </citation>
    <scope>NUCLEOTIDE SEQUENCE [LARGE SCALE GENOMIC DNA]</scope>
    <source>
        <strain evidence="1 2">JCM 14942</strain>
    </source>
</reference>
<protein>
    <submittedName>
        <fullName evidence="1">Uncharacterized protein</fullName>
    </submittedName>
</protein>
<comment type="caution">
    <text evidence="1">The sequence shown here is derived from an EMBL/GenBank/DDBJ whole genome shotgun (WGS) entry which is preliminary data.</text>
</comment>
<sequence length="89" mass="9221">MSNRRKLPRPKVSHDARSTAARIVQAGARGDAAAAGRLLNAYAATADGPDLARLLEQMVAATCLFASHAPEAIRAQAIAELDSLGKGTP</sequence>
<name>A0ABN2BN73_9ACTN</name>
<evidence type="ECO:0000313" key="2">
    <source>
        <dbReference type="Proteomes" id="UP001500842"/>
    </source>
</evidence>
<organism evidence="1 2">
    <name type="scientific">Nocardioides humi</name>
    <dbReference type="NCBI Taxonomy" id="449461"/>
    <lineage>
        <taxon>Bacteria</taxon>
        <taxon>Bacillati</taxon>
        <taxon>Actinomycetota</taxon>
        <taxon>Actinomycetes</taxon>
        <taxon>Propionibacteriales</taxon>
        <taxon>Nocardioidaceae</taxon>
        <taxon>Nocardioides</taxon>
    </lineage>
</organism>
<dbReference type="EMBL" id="BAAAOR010000040">
    <property type="protein sequence ID" value="GAA1544388.1"/>
    <property type="molecule type" value="Genomic_DNA"/>
</dbReference>
<dbReference type="RefSeq" id="WP_141006970.1">
    <property type="nucleotide sequence ID" value="NZ_BAAAOR010000040.1"/>
</dbReference>
<keyword evidence="2" id="KW-1185">Reference proteome</keyword>
<proteinExistence type="predicted"/>
<gene>
    <name evidence="1" type="ORF">GCM10009788_53610</name>
</gene>
<evidence type="ECO:0000313" key="1">
    <source>
        <dbReference type="EMBL" id="GAA1544388.1"/>
    </source>
</evidence>
<dbReference type="Proteomes" id="UP001500842">
    <property type="component" value="Unassembled WGS sequence"/>
</dbReference>